<dbReference type="EMBL" id="MN738851">
    <property type="protein sequence ID" value="QHT28070.1"/>
    <property type="molecule type" value="Genomic_DNA"/>
</dbReference>
<accession>A0A6C0EI63</accession>
<protein>
    <submittedName>
        <fullName evidence="1">Uncharacterized protein</fullName>
    </submittedName>
</protein>
<name>A0A6C0EI63_9ZZZZ</name>
<sequence length="49" mass="5462">MVALKDAINVVFKYVSIFTPENTVAKADKNIAGIINRFNAKSHECFDSM</sequence>
<dbReference type="AlphaFoldDB" id="A0A6C0EI63"/>
<organism evidence="1">
    <name type="scientific">viral metagenome</name>
    <dbReference type="NCBI Taxonomy" id="1070528"/>
    <lineage>
        <taxon>unclassified sequences</taxon>
        <taxon>metagenomes</taxon>
        <taxon>organismal metagenomes</taxon>
    </lineage>
</organism>
<reference evidence="1" key="1">
    <citation type="journal article" date="2020" name="Nature">
        <title>Giant virus diversity and host interactions through global metagenomics.</title>
        <authorList>
            <person name="Schulz F."/>
            <person name="Roux S."/>
            <person name="Paez-Espino D."/>
            <person name="Jungbluth S."/>
            <person name="Walsh D.A."/>
            <person name="Denef V.J."/>
            <person name="McMahon K.D."/>
            <person name="Konstantinidis K.T."/>
            <person name="Eloe-Fadrosh E.A."/>
            <person name="Kyrpides N.C."/>
            <person name="Woyke T."/>
        </authorList>
    </citation>
    <scope>NUCLEOTIDE SEQUENCE</scope>
    <source>
        <strain evidence="1">GVMAG-M-3300001348-25</strain>
    </source>
</reference>
<proteinExistence type="predicted"/>
<evidence type="ECO:0000313" key="1">
    <source>
        <dbReference type="EMBL" id="QHT28070.1"/>
    </source>
</evidence>